<evidence type="ECO:0000256" key="1">
    <source>
        <dbReference type="ARBA" id="ARBA00006484"/>
    </source>
</evidence>
<dbReference type="PANTHER" id="PTHR43391">
    <property type="entry name" value="RETINOL DEHYDROGENASE-RELATED"/>
    <property type="match status" value="1"/>
</dbReference>
<sequence length="302" mass="32559">MKEFAGRVAVITGAAGGFGQEFARKAASLGMKVAIADIETSELDSLQKELRSQGADVLAQTCNVSEAADVQALADAVMARYGTVHLLFNNAGVGCGGLIWEHSEADWDWLLGVNLKGVIHGVRIFTPLMLQAAAQDAGYEGHIVNTASVAGLLNASNMGAYNVTKHAVVSLSETLYHDLRLVDAPIGASVLCPHYVPTKINKSERSRPQALRNSAQPTASQVAARLLTDKAVRSGRLSAAEVAQITFDAVRDSRFYIHTHPEMLDAVQTRMEDILQQRNPHDALEVEPRAKELLQARLKANK</sequence>
<dbReference type="InterPro" id="IPR002347">
    <property type="entry name" value="SDR_fam"/>
</dbReference>
<comment type="caution">
    <text evidence="4">The sequence shown here is derived from an EMBL/GenBank/DDBJ whole genome shotgun (WGS) entry which is preliminary data.</text>
</comment>
<dbReference type="OrthoDB" id="4690547at2"/>
<evidence type="ECO:0000256" key="2">
    <source>
        <dbReference type="ARBA" id="ARBA00023002"/>
    </source>
</evidence>
<keyword evidence="2" id="KW-0560">Oxidoreductase</keyword>
<reference evidence="4 5" key="1">
    <citation type="submission" date="2019-03" db="EMBL/GenBank/DDBJ databases">
        <title>Genomic Encyclopedia of Type Strains, Phase IV (KMG-IV): sequencing the most valuable type-strain genomes for metagenomic binning, comparative biology and taxonomic classification.</title>
        <authorList>
            <person name="Goeker M."/>
        </authorList>
    </citation>
    <scope>NUCLEOTIDE SEQUENCE [LARGE SCALE GENOMIC DNA]</scope>
    <source>
        <strain evidence="4 5">DSM 7445</strain>
    </source>
</reference>
<keyword evidence="5" id="KW-1185">Reference proteome</keyword>
<name>A0A4R3I192_PAULE</name>
<dbReference type="PANTHER" id="PTHR43391:SF26">
    <property type="entry name" value="BLL7251 PROTEIN"/>
    <property type="match status" value="1"/>
</dbReference>
<dbReference type="PRINTS" id="PR00081">
    <property type="entry name" value="GDHRDH"/>
</dbReference>
<dbReference type="EMBL" id="SLZQ01000001">
    <property type="protein sequence ID" value="TCS39497.1"/>
    <property type="molecule type" value="Genomic_DNA"/>
</dbReference>
<evidence type="ECO:0000256" key="3">
    <source>
        <dbReference type="RuleBase" id="RU000363"/>
    </source>
</evidence>
<gene>
    <name evidence="4" type="ORF">EDC30_101453</name>
</gene>
<protein>
    <submittedName>
        <fullName evidence="4">NADP-dependent 3-hydroxy acid dehydrogenase YdfG</fullName>
    </submittedName>
</protein>
<dbReference type="Gene3D" id="3.40.50.720">
    <property type="entry name" value="NAD(P)-binding Rossmann-like Domain"/>
    <property type="match status" value="1"/>
</dbReference>
<evidence type="ECO:0000313" key="4">
    <source>
        <dbReference type="EMBL" id="TCS39497.1"/>
    </source>
</evidence>
<dbReference type="CDD" id="cd05233">
    <property type="entry name" value="SDR_c"/>
    <property type="match status" value="1"/>
</dbReference>
<dbReference type="RefSeq" id="WP_132256855.1">
    <property type="nucleotide sequence ID" value="NZ_SLZQ01000001.1"/>
</dbReference>
<dbReference type="Pfam" id="PF00106">
    <property type="entry name" value="adh_short"/>
    <property type="match status" value="1"/>
</dbReference>
<dbReference type="SUPFAM" id="SSF51735">
    <property type="entry name" value="NAD(P)-binding Rossmann-fold domains"/>
    <property type="match status" value="1"/>
</dbReference>
<proteinExistence type="inferred from homology"/>
<organism evidence="4 5">
    <name type="scientific">Paucimonas lemoignei</name>
    <name type="common">Pseudomonas lemoignei</name>
    <dbReference type="NCBI Taxonomy" id="29443"/>
    <lineage>
        <taxon>Bacteria</taxon>
        <taxon>Pseudomonadati</taxon>
        <taxon>Pseudomonadota</taxon>
        <taxon>Betaproteobacteria</taxon>
        <taxon>Burkholderiales</taxon>
        <taxon>Burkholderiaceae</taxon>
        <taxon>Paucimonas</taxon>
    </lineage>
</organism>
<dbReference type="Proteomes" id="UP000295382">
    <property type="component" value="Unassembled WGS sequence"/>
</dbReference>
<evidence type="ECO:0000313" key="5">
    <source>
        <dbReference type="Proteomes" id="UP000295382"/>
    </source>
</evidence>
<dbReference type="NCBIfam" id="NF004843">
    <property type="entry name" value="PRK06194.1"/>
    <property type="match status" value="1"/>
</dbReference>
<dbReference type="GO" id="GO:0016491">
    <property type="term" value="F:oxidoreductase activity"/>
    <property type="evidence" value="ECO:0007669"/>
    <property type="project" value="UniProtKB-KW"/>
</dbReference>
<dbReference type="InterPro" id="IPR036291">
    <property type="entry name" value="NAD(P)-bd_dom_sf"/>
</dbReference>
<dbReference type="AlphaFoldDB" id="A0A4R3I192"/>
<comment type="similarity">
    <text evidence="1 3">Belongs to the short-chain dehydrogenases/reductases (SDR) family.</text>
</comment>
<dbReference type="PRINTS" id="PR00080">
    <property type="entry name" value="SDRFAMILY"/>
</dbReference>
<accession>A0A4R3I192</accession>